<accession>B4KN85</accession>
<dbReference type="eggNOG" id="ENOG502TATF">
    <property type="taxonomic scope" value="Eukaryota"/>
</dbReference>
<dbReference type="OrthoDB" id="7985911at2759"/>
<dbReference type="KEGG" id="dmo:Dmoj_GI20789"/>
<feature type="compositionally biased region" description="Low complexity" evidence="1">
    <location>
        <begin position="657"/>
        <end position="681"/>
    </location>
</feature>
<dbReference type="AlphaFoldDB" id="B4KN85"/>
<reference evidence="2 3" key="1">
    <citation type="journal article" date="2007" name="Nature">
        <title>Evolution of genes and genomes on the Drosophila phylogeny.</title>
        <authorList>
            <consortium name="Drosophila 12 Genomes Consortium"/>
            <person name="Clark A.G."/>
            <person name="Eisen M.B."/>
            <person name="Smith D.R."/>
            <person name="Bergman C.M."/>
            <person name="Oliver B."/>
            <person name="Markow T.A."/>
            <person name="Kaufman T.C."/>
            <person name="Kellis M."/>
            <person name="Gelbart W."/>
            <person name="Iyer V.N."/>
            <person name="Pollard D.A."/>
            <person name="Sackton T.B."/>
            <person name="Larracuente A.M."/>
            <person name="Singh N.D."/>
            <person name="Abad J.P."/>
            <person name="Abt D.N."/>
            <person name="Adryan B."/>
            <person name="Aguade M."/>
            <person name="Akashi H."/>
            <person name="Anderson W.W."/>
            <person name="Aquadro C.F."/>
            <person name="Ardell D.H."/>
            <person name="Arguello R."/>
            <person name="Artieri C.G."/>
            <person name="Barbash D.A."/>
            <person name="Barker D."/>
            <person name="Barsanti P."/>
            <person name="Batterham P."/>
            <person name="Batzoglou S."/>
            <person name="Begun D."/>
            <person name="Bhutkar A."/>
            <person name="Blanco E."/>
            <person name="Bosak S.A."/>
            <person name="Bradley R.K."/>
            <person name="Brand A.D."/>
            <person name="Brent M.R."/>
            <person name="Brooks A.N."/>
            <person name="Brown R.H."/>
            <person name="Butlin R.K."/>
            <person name="Caggese C."/>
            <person name="Calvi B.R."/>
            <person name="Bernardo de Carvalho A."/>
            <person name="Caspi A."/>
            <person name="Castrezana S."/>
            <person name="Celniker S.E."/>
            <person name="Chang J.L."/>
            <person name="Chapple C."/>
            <person name="Chatterji S."/>
            <person name="Chinwalla A."/>
            <person name="Civetta A."/>
            <person name="Clifton S.W."/>
            <person name="Comeron J.M."/>
            <person name="Costello J.C."/>
            <person name="Coyne J.A."/>
            <person name="Daub J."/>
            <person name="David R.G."/>
            <person name="Delcher A.L."/>
            <person name="Delehaunty K."/>
            <person name="Do C.B."/>
            <person name="Ebling H."/>
            <person name="Edwards K."/>
            <person name="Eickbush T."/>
            <person name="Evans J.D."/>
            <person name="Filipski A."/>
            <person name="Findeiss S."/>
            <person name="Freyhult E."/>
            <person name="Fulton L."/>
            <person name="Fulton R."/>
            <person name="Garcia A.C."/>
            <person name="Gardiner A."/>
            <person name="Garfield D.A."/>
            <person name="Garvin B.E."/>
            <person name="Gibson G."/>
            <person name="Gilbert D."/>
            <person name="Gnerre S."/>
            <person name="Godfrey J."/>
            <person name="Good R."/>
            <person name="Gotea V."/>
            <person name="Gravely B."/>
            <person name="Greenberg A.J."/>
            <person name="Griffiths-Jones S."/>
            <person name="Gross S."/>
            <person name="Guigo R."/>
            <person name="Gustafson E.A."/>
            <person name="Haerty W."/>
            <person name="Hahn M.W."/>
            <person name="Halligan D.L."/>
            <person name="Halpern A.L."/>
            <person name="Halter G.M."/>
            <person name="Han M.V."/>
            <person name="Heger A."/>
            <person name="Hillier L."/>
            <person name="Hinrichs A.S."/>
            <person name="Holmes I."/>
            <person name="Hoskins R.A."/>
            <person name="Hubisz M.J."/>
            <person name="Hultmark D."/>
            <person name="Huntley M.A."/>
            <person name="Jaffe D.B."/>
            <person name="Jagadeeshan S."/>
            <person name="Jeck W.R."/>
            <person name="Johnson J."/>
            <person name="Jones C.D."/>
            <person name="Jordan W.C."/>
            <person name="Karpen G.H."/>
            <person name="Kataoka E."/>
            <person name="Keightley P.D."/>
            <person name="Kheradpour P."/>
            <person name="Kirkness E.F."/>
            <person name="Koerich L.B."/>
            <person name="Kristiansen K."/>
            <person name="Kudrna D."/>
            <person name="Kulathinal R.J."/>
            <person name="Kumar S."/>
            <person name="Kwok R."/>
            <person name="Lander E."/>
            <person name="Langley C.H."/>
            <person name="Lapoint R."/>
            <person name="Lazzaro B.P."/>
            <person name="Lee S.J."/>
            <person name="Levesque L."/>
            <person name="Li R."/>
            <person name="Lin C.F."/>
            <person name="Lin M.F."/>
            <person name="Lindblad-Toh K."/>
            <person name="Llopart A."/>
            <person name="Long M."/>
            <person name="Low L."/>
            <person name="Lozovsky E."/>
            <person name="Lu J."/>
            <person name="Luo M."/>
            <person name="Machado C.A."/>
            <person name="Makalowski W."/>
            <person name="Marzo M."/>
            <person name="Matsuda M."/>
            <person name="Matzkin L."/>
            <person name="McAllister B."/>
            <person name="McBride C.S."/>
            <person name="McKernan B."/>
            <person name="McKernan K."/>
            <person name="Mendez-Lago M."/>
            <person name="Minx P."/>
            <person name="Mollenhauer M.U."/>
            <person name="Montooth K."/>
            <person name="Mount S.M."/>
            <person name="Mu X."/>
            <person name="Myers E."/>
            <person name="Negre B."/>
            <person name="Newfeld S."/>
            <person name="Nielsen R."/>
            <person name="Noor M.A."/>
            <person name="O'Grady P."/>
            <person name="Pachter L."/>
            <person name="Papaceit M."/>
            <person name="Parisi M.J."/>
            <person name="Parisi M."/>
            <person name="Parts L."/>
            <person name="Pedersen J.S."/>
            <person name="Pesole G."/>
            <person name="Phillippy A.M."/>
            <person name="Ponting C.P."/>
            <person name="Pop M."/>
            <person name="Porcelli D."/>
            <person name="Powell J.R."/>
            <person name="Prohaska S."/>
            <person name="Pruitt K."/>
            <person name="Puig M."/>
            <person name="Quesneville H."/>
            <person name="Ram K.R."/>
            <person name="Rand D."/>
            <person name="Rasmussen M.D."/>
            <person name="Reed L.K."/>
            <person name="Reenan R."/>
            <person name="Reily A."/>
            <person name="Remington K.A."/>
            <person name="Rieger T.T."/>
            <person name="Ritchie M.G."/>
            <person name="Robin C."/>
            <person name="Rogers Y.H."/>
            <person name="Rohde C."/>
            <person name="Rozas J."/>
            <person name="Rubenfield M.J."/>
            <person name="Ruiz A."/>
            <person name="Russo S."/>
            <person name="Salzberg S.L."/>
            <person name="Sanchez-Gracia A."/>
            <person name="Saranga D.J."/>
            <person name="Sato H."/>
            <person name="Schaeffer S.W."/>
            <person name="Schatz M.C."/>
            <person name="Schlenke T."/>
            <person name="Schwartz R."/>
            <person name="Segarra C."/>
            <person name="Singh R.S."/>
            <person name="Sirot L."/>
            <person name="Sirota M."/>
            <person name="Sisneros N.B."/>
            <person name="Smith C.D."/>
            <person name="Smith T.F."/>
            <person name="Spieth J."/>
            <person name="Stage D.E."/>
            <person name="Stark A."/>
            <person name="Stephan W."/>
            <person name="Strausberg R.L."/>
            <person name="Strempel S."/>
            <person name="Sturgill D."/>
            <person name="Sutton G."/>
            <person name="Sutton G.G."/>
            <person name="Tao W."/>
            <person name="Teichmann S."/>
            <person name="Tobari Y.N."/>
            <person name="Tomimura Y."/>
            <person name="Tsolas J.M."/>
            <person name="Valente V.L."/>
            <person name="Venter E."/>
            <person name="Venter J.C."/>
            <person name="Vicario S."/>
            <person name="Vieira F.G."/>
            <person name="Vilella A.J."/>
            <person name="Villasante A."/>
            <person name="Walenz B."/>
            <person name="Wang J."/>
            <person name="Wasserman M."/>
            <person name="Watts T."/>
            <person name="Wilson D."/>
            <person name="Wilson R.K."/>
            <person name="Wing R.A."/>
            <person name="Wolfner M.F."/>
            <person name="Wong A."/>
            <person name="Wong G.K."/>
            <person name="Wu C.I."/>
            <person name="Wu G."/>
            <person name="Yamamoto D."/>
            <person name="Yang H.P."/>
            <person name="Yang S.P."/>
            <person name="Yorke J.A."/>
            <person name="Yoshida K."/>
            <person name="Zdobnov E."/>
            <person name="Zhang P."/>
            <person name="Zhang Y."/>
            <person name="Zimin A.V."/>
            <person name="Baldwin J."/>
            <person name="Abdouelleil A."/>
            <person name="Abdulkadir J."/>
            <person name="Abebe A."/>
            <person name="Abera B."/>
            <person name="Abreu J."/>
            <person name="Acer S.C."/>
            <person name="Aftuck L."/>
            <person name="Alexander A."/>
            <person name="An P."/>
            <person name="Anderson E."/>
            <person name="Anderson S."/>
            <person name="Arachi H."/>
            <person name="Azer M."/>
            <person name="Bachantsang P."/>
            <person name="Barry A."/>
            <person name="Bayul T."/>
            <person name="Berlin A."/>
            <person name="Bessette D."/>
            <person name="Bloom T."/>
            <person name="Blye J."/>
            <person name="Boguslavskiy L."/>
            <person name="Bonnet C."/>
            <person name="Boukhgalter B."/>
            <person name="Bourzgui I."/>
            <person name="Brown A."/>
            <person name="Cahill P."/>
            <person name="Channer S."/>
            <person name="Cheshatsang Y."/>
            <person name="Chuda L."/>
            <person name="Citroen M."/>
            <person name="Collymore A."/>
            <person name="Cooke P."/>
            <person name="Costello M."/>
            <person name="D'Aco K."/>
            <person name="Daza R."/>
            <person name="De Haan G."/>
            <person name="DeGray S."/>
            <person name="DeMaso C."/>
            <person name="Dhargay N."/>
            <person name="Dooley K."/>
            <person name="Dooley E."/>
            <person name="Doricent M."/>
            <person name="Dorje P."/>
            <person name="Dorjee K."/>
            <person name="Dupes A."/>
            <person name="Elong R."/>
            <person name="Falk J."/>
            <person name="Farina A."/>
            <person name="Faro S."/>
            <person name="Ferguson D."/>
            <person name="Fisher S."/>
            <person name="Foley C.D."/>
            <person name="Franke A."/>
            <person name="Friedrich D."/>
            <person name="Gadbois L."/>
            <person name="Gearin G."/>
            <person name="Gearin C.R."/>
            <person name="Giannoukos G."/>
            <person name="Goode T."/>
            <person name="Graham J."/>
            <person name="Grandbois E."/>
            <person name="Grewal S."/>
            <person name="Gyaltsen K."/>
            <person name="Hafez N."/>
            <person name="Hagos B."/>
            <person name="Hall J."/>
            <person name="Henson C."/>
            <person name="Hollinger A."/>
            <person name="Honan T."/>
            <person name="Huard M.D."/>
            <person name="Hughes L."/>
            <person name="Hurhula B."/>
            <person name="Husby M.E."/>
            <person name="Kamat A."/>
            <person name="Kanga B."/>
            <person name="Kashin S."/>
            <person name="Khazanovich D."/>
            <person name="Kisner P."/>
            <person name="Lance K."/>
            <person name="Lara M."/>
            <person name="Lee W."/>
            <person name="Lennon N."/>
            <person name="Letendre F."/>
            <person name="LeVine R."/>
            <person name="Lipovsky A."/>
            <person name="Liu X."/>
            <person name="Liu J."/>
            <person name="Liu S."/>
            <person name="Lokyitsang T."/>
            <person name="Lokyitsang Y."/>
            <person name="Lubonja R."/>
            <person name="Lui A."/>
            <person name="MacDonald P."/>
            <person name="Magnisalis V."/>
            <person name="Maru K."/>
            <person name="Matthews C."/>
            <person name="McCusker W."/>
            <person name="McDonough S."/>
            <person name="Mehta T."/>
            <person name="Meldrim J."/>
            <person name="Meneus L."/>
            <person name="Mihai O."/>
            <person name="Mihalev A."/>
            <person name="Mihova T."/>
            <person name="Mittelman R."/>
            <person name="Mlenga V."/>
            <person name="Montmayeur A."/>
            <person name="Mulrain L."/>
            <person name="Navidi A."/>
            <person name="Naylor J."/>
            <person name="Negash T."/>
            <person name="Nguyen T."/>
            <person name="Nguyen N."/>
            <person name="Nicol R."/>
            <person name="Norbu C."/>
            <person name="Norbu N."/>
            <person name="Novod N."/>
            <person name="O'Neill B."/>
            <person name="Osman S."/>
            <person name="Markiewicz E."/>
            <person name="Oyono O.L."/>
            <person name="Patti C."/>
            <person name="Phunkhang P."/>
            <person name="Pierre F."/>
            <person name="Priest M."/>
            <person name="Raghuraman S."/>
            <person name="Rege F."/>
            <person name="Reyes R."/>
            <person name="Rise C."/>
            <person name="Rogov P."/>
            <person name="Ross K."/>
            <person name="Ryan E."/>
            <person name="Settipalli S."/>
            <person name="Shea T."/>
            <person name="Sherpa N."/>
            <person name="Shi L."/>
            <person name="Shih D."/>
            <person name="Sparrow T."/>
            <person name="Spaulding J."/>
            <person name="Stalker J."/>
            <person name="Stange-Thomann N."/>
            <person name="Stavropoulos S."/>
            <person name="Stone C."/>
            <person name="Strader C."/>
            <person name="Tesfaye S."/>
            <person name="Thomson T."/>
            <person name="Thoulutsang Y."/>
            <person name="Thoulutsang D."/>
            <person name="Topham K."/>
            <person name="Topping I."/>
            <person name="Tsamla T."/>
            <person name="Vassiliev H."/>
            <person name="Vo A."/>
            <person name="Wangchuk T."/>
            <person name="Wangdi T."/>
            <person name="Weiand M."/>
            <person name="Wilkinson J."/>
            <person name="Wilson A."/>
            <person name="Yadav S."/>
            <person name="Young G."/>
            <person name="Yu Q."/>
            <person name="Zembek L."/>
            <person name="Zhong D."/>
            <person name="Zimmer A."/>
            <person name="Zwirko Z."/>
            <person name="Jaffe D.B."/>
            <person name="Alvarez P."/>
            <person name="Brockman W."/>
            <person name="Butler J."/>
            <person name="Chin C."/>
            <person name="Gnerre S."/>
            <person name="Grabherr M."/>
            <person name="Kleber M."/>
            <person name="Mauceli E."/>
            <person name="MacCallum I."/>
        </authorList>
    </citation>
    <scope>NUCLEOTIDE SEQUENCE [LARGE SCALE GENOMIC DNA]</scope>
    <source>
        <strain evidence="3">Tucson 15081-1352.22</strain>
    </source>
</reference>
<organism evidence="2 3">
    <name type="scientific">Drosophila mojavensis</name>
    <name type="common">Fruit fly</name>
    <dbReference type="NCBI Taxonomy" id="7230"/>
    <lineage>
        <taxon>Eukaryota</taxon>
        <taxon>Metazoa</taxon>
        <taxon>Ecdysozoa</taxon>
        <taxon>Arthropoda</taxon>
        <taxon>Hexapoda</taxon>
        <taxon>Insecta</taxon>
        <taxon>Pterygota</taxon>
        <taxon>Neoptera</taxon>
        <taxon>Endopterygota</taxon>
        <taxon>Diptera</taxon>
        <taxon>Brachycera</taxon>
        <taxon>Muscomorpha</taxon>
        <taxon>Ephydroidea</taxon>
        <taxon>Drosophilidae</taxon>
        <taxon>Drosophila</taxon>
    </lineage>
</organism>
<feature type="compositionally biased region" description="Basic and acidic residues" evidence="1">
    <location>
        <begin position="275"/>
        <end position="289"/>
    </location>
</feature>
<name>B4KN85_DROMO</name>
<feature type="compositionally biased region" description="Polar residues" evidence="1">
    <location>
        <begin position="816"/>
        <end position="828"/>
    </location>
</feature>
<gene>
    <name evidence="2" type="primary">Dmoj\GI20789</name>
    <name evidence="2" type="ORF">Dmoj_GI20789</name>
</gene>
<feature type="region of interest" description="Disordered" evidence="1">
    <location>
        <begin position="264"/>
        <end position="289"/>
    </location>
</feature>
<feature type="compositionally biased region" description="Low complexity" evidence="1">
    <location>
        <begin position="831"/>
        <end position="846"/>
    </location>
</feature>
<dbReference type="FunCoup" id="B4KN85">
    <property type="interactions" value="96"/>
</dbReference>
<keyword evidence="3" id="KW-1185">Reference proteome</keyword>
<sequence>MDHNEISMCMDVKLDTHDKRAIALRYKTWTRCLVKIEAIKCVPCFLRLSFQSLPDDEPQQQQQKLLTVSVNVPGVSISMATSRTKQHSYGLFWTQNRRDCFIYFALETETACRRHMKWIKKSIKNLELYRQVFLEQRRLSRDTSAQKALGPLPNVPESFCFDLDANSFSFSARVSQIYEEIFDGSRISRASIASGIYEEMNLASGAVVDTPPVLPPLPAHRKRINTFELQPGEIPRSSTNPESELAKKKKYKNMLDNFFGQKRRSGSASVGELEPASRDRAEEQKQQQERELQALALYENAPTPEAALPTGKRILGNMRNAHRNSFSSPDLSKLNFLDTFGEALSSDELNISLEDSAIEHESRQVLLAQIVAGQLSRADSLASLNVSEQLPQNFNFSACNTSTINLIGSNGAVSHGKRNKNVLVEELNGYCVMAPIIQKLAGNNGAAQLEKKPSGSTASTTSGYSTGSYSSSTSSCNTDQEQAAKATTVAAAPAQNESDIYESMHVTSLNGNSNSNSVLAEHLYENLLAVKASQELEQQPPLNLGFGLSTSTPTESPLVPALPPKLQQTPITAEQREADEEDYYQTPRKSIISVDDKIPSYYPNSCDTLKSKRRSPSSAEAAPGVRHLVSAKVRRERKENLYISSPQQIIEQRHKSSTASPSSTSTSTSTSTSSSASSKTKTLNKKTAAHKISEGVYAVTHATKRQSISHNNNNNNNNNVNDLQGEEELLQLVMLQNIDFKFDDGQAPEPSSNSGSSSSKSKSKNKSKSSQLEEEYEHCYQAAERATRMLQKYATLAKFGNSPTKQQQQQQLKVAMTQSHSASNSPKEQLQHQQQQQQQQQQQLPQSSSNTMKKFASLPRFKKIDFSPLKLRFNNVLQRNATAAAAPATPQ</sequence>
<feature type="region of interest" description="Disordered" evidence="1">
    <location>
        <begin position="742"/>
        <end position="772"/>
    </location>
</feature>
<feature type="region of interest" description="Disordered" evidence="1">
    <location>
        <begin position="605"/>
        <end position="688"/>
    </location>
</feature>
<dbReference type="Proteomes" id="UP000009192">
    <property type="component" value="Unassembled WGS sequence"/>
</dbReference>
<evidence type="ECO:0000256" key="1">
    <source>
        <dbReference type="SAM" id="MobiDB-lite"/>
    </source>
</evidence>
<proteinExistence type="predicted"/>
<evidence type="ECO:0000313" key="2">
    <source>
        <dbReference type="EMBL" id="EDW09938.2"/>
    </source>
</evidence>
<feature type="region of interest" description="Disordered" evidence="1">
    <location>
        <begin position="801"/>
        <end position="856"/>
    </location>
</feature>
<evidence type="ECO:0000313" key="3">
    <source>
        <dbReference type="Proteomes" id="UP000009192"/>
    </source>
</evidence>
<feature type="region of interest" description="Disordered" evidence="1">
    <location>
        <begin position="447"/>
        <end position="476"/>
    </location>
</feature>
<feature type="compositionally biased region" description="Low complexity" evidence="1">
    <location>
        <begin position="454"/>
        <end position="475"/>
    </location>
</feature>
<dbReference type="HOGENOM" id="CLU_344275_0_0_1"/>
<dbReference type="EMBL" id="CH933808">
    <property type="protein sequence ID" value="EDW09938.2"/>
    <property type="molecule type" value="Genomic_DNA"/>
</dbReference>
<dbReference type="InParanoid" id="B4KN85"/>
<feature type="compositionally biased region" description="Low complexity" evidence="1">
    <location>
        <begin position="751"/>
        <end position="760"/>
    </location>
</feature>
<dbReference type="PhylomeDB" id="B4KN85"/>
<protein>
    <recommendedName>
        <fullName evidence="4">PH domain-containing protein</fullName>
    </recommendedName>
</protein>
<evidence type="ECO:0008006" key="4">
    <source>
        <dbReference type="Google" id="ProtNLM"/>
    </source>
</evidence>